<dbReference type="Pfam" id="PF18685">
    <property type="entry name" value="DUF5635"/>
    <property type="match status" value="1"/>
</dbReference>
<dbReference type="PANTHER" id="PTHR30595:SF6">
    <property type="entry name" value="SCHLAFEN ALBA-2 DOMAIN-CONTAINING PROTEIN"/>
    <property type="match status" value="1"/>
</dbReference>
<protein>
    <submittedName>
        <fullName evidence="3">DNA binding domain-containing protein</fullName>
    </submittedName>
</protein>
<dbReference type="InterPro" id="IPR007421">
    <property type="entry name" value="Schlafen_AlbA_2_dom"/>
</dbReference>
<dbReference type="InterPro" id="IPR036390">
    <property type="entry name" value="WH_DNA-bd_sf"/>
</dbReference>
<evidence type="ECO:0000259" key="2">
    <source>
        <dbReference type="Pfam" id="PF18685"/>
    </source>
</evidence>
<dbReference type="Pfam" id="PF13749">
    <property type="entry name" value="HATPase_c_4"/>
    <property type="match status" value="1"/>
</dbReference>
<feature type="domain" description="Schlafen AlbA-2" evidence="1">
    <location>
        <begin position="41"/>
        <end position="161"/>
    </location>
</feature>
<reference evidence="3 4" key="1">
    <citation type="submission" date="2021-05" db="EMBL/GenBank/DDBJ databases">
        <title>Kineosporia and Streptomyces sp. nov. two new marine actinobacteria isolated from Coral.</title>
        <authorList>
            <person name="Buangrab K."/>
            <person name="Sutthacheep M."/>
            <person name="Yeemin T."/>
            <person name="Harunari E."/>
            <person name="Igarashi Y."/>
            <person name="Kanchanasin P."/>
            <person name="Tanasupawat S."/>
            <person name="Phongsopitanun W."/>
        </authorList>
    </citation>
    <scope>NUCLEOTIDE SEQUENCE [LARGE SCALE GENOMIC DNA]</scope>
    <source>
        <strain evidence="3 4">J2-2</strain>
    </source>
</reference>
<feature type="domain" description="DUF5635" evidence="2">
    <location>
        <begin position="422"/>
        <end position="494"/>
    </location>
</feature>
<proteinExistence type="predicted"/>
<dbReference type="Proteomes" id="UP001197247">
    <property type="component" value="Unassembled WGS sequence"/>
</dbReference>
<dbReference type="Gene3D" id="1.10.10.2340">
    <property type="match status" value="1"/>
</dbReference>
<accession>A0ABS5TR19</accession>
<dbReference type="Gene3D" id="3.30.565.60">
    <property type="match status" value="1"/>
</dbReference>
<dbReference type="InterPro" id="IPR038461">
    <property type="entry name" value="Schlafen_AlbA_2_dom_sf"/>
</dbReference>
<sequence length="590" mass="63284">MAIQPGGEVWEDRRRLSAAVDQALALLAAGASADAVEVEGVDFKEEAGRRARGGVVVPGQPRSEAVASQLADEVACLANTPGGGALVVGIADDGRLIGAASERDWLRHRIHERVDLAPAVDERWLPDGTRLLAIMVAESREPAENTKDQLRWRVGTSCAPVDRSEWWAERLRRQGSDPLAAETSRTVSAVSQGAMAATRRLLRGVGKNDQHDHSDREYLTRLGVLLPSGRLTAAGVHMFCPAPRTVLELAVLDVVGGDVISGPPDLSGLSLVEQLGEIETRLDALDSSVVLQSGLKLDPIRRVPWPAVREALLNAIVHRDWLPLEPVHLTWVVADASLDVVSPGGFAGGVTSESVLSARYSRNPALADLARAMGLVERQGIGVDRMYREMISLGHRPPVIRQEPGPQVRTRLVGGQPLSAVMVSLGAVSPADRQRDLRVAIGLHVMLRDGFLTAETLAALLQVPVEEAEEGLDVLAACSVDDESMIRSTPAGPWLPARGIVRRATGDPRSLEQAQRRGLLGWHRPDPRAAEKLVRAYVAAAGRMSSGELAAITGLTTQGALNMLVRMEGEGIVRRGTTQGRRAHFVLADL</sequence>
<evidence type="ECO:0000259" key="1">
    <source>
        <dbReference type="Pfam" id="PF04326"/>
    </source>
</evidence>
<dbReference type="Gene3D" id="3.30.950.30">
    <property type="entry name" value="Schlafen, AAA domain"/>
    <property type="match status" value="1"/>
</dbReference>
<dbReference type="EMBL" id="JAHBAY010000014">
    <property type="protein sequence ID" value="MBT0772948.1"/>
    <property type="molecule type" value="Genomic_DNA"/>
</dbReference>
<keyword evidence="4" id="KW-1185">Reference proteome</keyword>
<name>A0ABS5TR19_9ACTN</name>
<dbReference type="Gene3D" id="6.10.10.130">
    <property type="match status" value="1"/>
</dbReference>
<comment type="caution">
    <text evidence="3">The sequence shown here is derived from an EMBL/GenBank/DDBJ whole genome shotgun (WGS) entry which is preliminary data.</text>
</comment>
<dbReference type="InterPro" id="IPR040728">
    <property type="entry name" value="DUF5635"/>
</dbReference>
<dbReference type="Pfam" id="PF04326">
    <property type="entry name" value="SLFN_AlbA_2"/>
    <property type="match status" value="1"/>
</dbReference>
<organism evidence="3 4">
    <name type="scientific">Kineosporia corallincola</name>
    <dbReference type="NCBI Taxonomy" id="2835133"/>
    <lineage>
        <taxon>Bacteria</taxon>
        <taxon>Bacillati</taxon>
        <taxon>Actinomycetota</taxon>
        <taxon>Actinomycetes</taxon>
        <taxon>Kineosporiales</taxon>
        <taxon>Kineosporiaceae</taxon>
        <taxon>Kineosporia</taxon>
    </lineage>
</organism>
<dbReference type="RefSeq" id="WP_214159486.1">
    <property type="nucleotide sequence ID" value="NZ_JAHBAY010000014.1"/>
</dbReference>
<dbReference type="PANTHER" id="PTHR30595">
    <property type="entry name" value="GLPR-RELATED TRANSCRIPTIONAL REPRESSOR"/>
    <property type="match status" value="1"/>
</dbReference>
<dbReference type="SUPFAM" id="SSF46785">
    <property type="entry name" value="Winged helix' DNA-binding domain"/>
    <property type="match status" value="1"/>
</dbReference>
<evidence type="ECO:0000313" key="3">
    <source>
        <dbReference type="EMBL" id="MBT0772948.1"/>
    </source>
</evidence>
<evidence type="ECO:0000313" key="4">
    <source>
        <dbReference type="Proteomes" id="UP001197247"/>
    </source>
</evidence>
<dbReference type="InterPro" id="IPR038475">
    <property type="entry name" value="RecG_C_sf"/>
</dbReference>
<gene>
    <name evidence="3" type="ORF">KIH74_28655</name>
</gene>